<sequence length="534" mass="60824">MRKIKHMKKLLALLFLVTSFPVFAQKPVNLSTSKNGTPIYHSAGSGANVGLGLSFTVDSATTRIDTHNSVPNQPFNTMVYLEGSKKISLFGWVNKDSVDFYRYNVTENDNHQIVEDAKPLSTNVHTYINNKAQIALGTCLVANKKLTINLYKITARSKISTTIIYNKDIAPAKIFIIALNKQQKGRSYVEMITKLDSTKFRADKITKSMAIVLNRTDLDFVYTAYLKNKETGKVLYRSNNWLYEYFNPGFPYLFIDAAYFKKPGDYEIEIIPTLSNGFRSKTFPDKTTRYSFTIEEEKVDFFSLEGLSIYMVLFGVLSGALSVYLLRVYKKKTAEKLAIQKIKLDSIRSQLNPHFLFNALAGIQNLMNKQEVENANRYLTKFARLTRNVLESKELISIAEEKMLLNDYLQMEQLRFHFNYQLEVSEAIDSDNIEIPSMLLQPFVENAVKHGIAGKGNEGHIEVYITLAEKDLILKVKDNGMGYDSSRNYAGLGLQLSKNRISLLNTIYKENPFILDVQSRDNGTEVTITLTQWL</sequence>
<evidence type="ECO:0000259" key="3">
    <source>
        <dbReference type="Pfam" id="PF02518"/>
    </source>
</evidence>
<evidence type="ECO:0000313" key="5">
    <source>
        <dbReference type="EMBL" id="SDN34036.1"/>
    </source>
</evidence>
<evidence type="ECO:0000259" key="4">
    <source>
        <dbReference type="Pfam" id="PF06580"/>
    </source>
</evidence>
<dbReference type="PANTHER" id="PTHR34220:SF7">
    <property type="entry name" value="SENSOR HISTIDINE KINASE YPDA"/>
    <property type="match status" value="1"/>
</dbReference>
<keyword evidence="6" id="KW-1185">Reference proteome</keyword>
<dbReference type="Pfam" id="PF02518">
    <property type="entry name" value="HATPase_c"/>
    <property type="match status" value="1"/>
</dbReference>
<keyword evidence="5" id="KW-0418">Kinase</keyword>
<dbReference type="InterPro" id="IPR050640">
    <property type="entry name" value="Bact_2-comp_sensor_kinase"/>
</dbReference>
<dbReference type="InterPro" id="IPR010559">
    <property type="entry name" value="Sig_transdc_His_kin_internal"/>
</dbReference>
<keyword evidence="1" id="KW-1133">Transmembrane helix</keyword>
<organism evidence="5 6">
    <name type="scientific">Pedobacter steynii</name>
    <dbReference type="NCBI Taxonomy" id="430522"/>
    <lineage>
        <taxon>Bacteria</taxon>
        <taxon>Pseudomonadati</taxon>
        <taxon>Bacteroidota</taxon>
        <taxon>Sphingobacteriia</taxon>
        <taxon>Sphingobacteriales</taxon>
        <taxon>Sphingobacteriaceae</taxon>
        <taxon>Pedobacter</taxon>
    </lineage>
</organism>
<dbReference type="Proteomes" id="UP000183200">
    <property type="component" value="Unassembled WGS sequence"/>
</dbReference>
<feature type="chain" id="PRO_5010307128" evidence="2">
    <location>
        <begin position="25"/>
        <end position="534"/>
    </location>
</feature>
<dbReference type="EMBL" id="FNGY01000007">
    <property type="protein sequence ID" value="SDN34036.1"/>
    <property type="molecule type" value="Genomic_DNA"/>
</dbReference>
<dbReference type="SUPFAM" id="SSF55874">
    <property type="entry name" value="ATPase domain of HSP90 chaperone/DNA topoisomerase II/histidine kinase"/>
    <property type="match status" value="1"/>
</dbReference>
<gene>
    <name evidence="5" type="ORF">SAMN05421820_107128</name>
</gene>
<evidence type="ECO:0000256" key="1">
    <source>
        <dbReference type="SAM" id="Phobius"/>
    </source>
</evidence>
<keyword evidence="2" id="KW-0732">Signal</keyword>
<feature type="domain" description="Histidine kinase/HSP90-like ATPase" evidence="3">
    <location>
        <begin position="439"/>
        <end position="530"/>
    </location>
</feature>
<dbReference type="PANTHER" id="PTHR34220">
    <property type="entry name" value="SENSOR HISTIDINE KINASE YPDA"/>
    <property type="match status" value="1"/>
</dbReference>
<evidence type="ECO:0000256" key="2">
    <source>
        <dbReference type="SAM" id="SignalP"/>
    </source>
</evidence>
<name>A0A1H0AMG7_9SPHI</name>
<keyword evidence="1" id="KW-0472">Membrane</keyword>
<feature type="signal peptide" evidence="2">
    <location>
        <begin position="1"/>
        <end position="24"/>
    </location>
</feature>
<keyword evidence="1" id="KW-0812">Transmembrane</keyword>
<dbReference type="GO" id="GO:0016020">
    <property type="term" value="C:membrane"/>
    <property type="evidence" value="ECO:0007669"/>
    <property type="project" value="InterPro"/>
</dbReference>
<dbReference type="Gene3D" id="3.30.565.10">
    <property type="entry name" value="Histidine kinase-like ATPase, C-terminal domain"/>
    <property type="match status" value="1"/>
</dbReference>
<feature type="transmembrane region" description="Helical" evidence="1">
    <location>
        <begin position="307"/>
        <end position="326"/>
    </location>
</feature>
<keyword evidence="5" id="KW-0808">Transferase</keyword>
<dbReference type="InterPro" id="IPR036890">
    <property type="entry name" value="HATPase_C_sf"/>
</dbReference>
<feature type="domain" description="Signal transduction histidine kinase internal region" evidence="4">
    <location>
        <begin position="343"/>
        <end position="417"/>
    </location>
</feature>
<proteinExistence type="predicted"/>
<protein>
    <submittedName>
        <fullName evidence="5">Histidine kinase</fullName>
    </submittedName>
</protein>
<evidence type="ECO:0000313" key="6">
    <source>
        <dbReference type="Proteomes" id="UP000183200"/>
    </source>
</evidence>
<dbReference type="InterPro" id="IPR003594">
    <property type="entry name" value="HATPase_dom"/>
</dbReference>
<dbReference type="GO" id="GO:0000155">
    <property type="term" value="F:phosphorelay sensor kinase activity"/>
    <property type="evidence" value="ECO:0007669"/>
    <property type="project" value="InterPro"/>
</dbReference>
<reference evidence="6" key="1">
    <citation type="submission" date="2016-10" db="EMBL/GenBank/DDBJ databases">
        <authorList>
            <person name="Varghese N."/>
            <person name="Submissions S."/>
        </authorList>
    </citation>
    <scope>NUCLEOTIDE SEQUENCE [LARGE SCALE GENOMIC DNA]</scope>
    <source>
        <strain evidence="6">DSM 19110</strain>
    </source>
</reference>
<accession>A0A1H0AMG7</accession>
<dbReference type="Pfam" id="PF06580">
    <property type="entry name" value="His_kinase"/>
    <property type="match status" value="1"/>
</dbReference>
<dbReference type="AlphaFoldDB" id="A0A1H0AMG7"/>